<evidence type="ECO:0000313" key="3">
    <source>
        <dbReference type="Proteomes" id="UP001302126"/>
    </source>
</evidence>
<comment type="caution">
    <text evidence="2">The sequence shown here is derived from an EMBL/GenBank/DDBJ whole genome shotgun (WGS) entry which is preliminary data.</text>
</comment>
<dbReference type="Pfam" id="PF14273">
    <property type="entry name" value="DUF4360"/>
    <property type="match status" value="1"/>
</dbReference>
<evidence type="ECO:0000256" key="1">
    <source>
        <dbReference type="SAM" id="SignalP"/>
    </source>
</evidence>
<feature type="signal peptide" evidence="1">
    <location>
        <begin position="1"/>
        <end position="18"/>
    </location>
</feature>
<dbReference type="Proteomes" id="UP001302126">
    <property type="component" value="Unassembled WGS sequence"/>
</dbReference>
<keyword evidence="1" id="KW-0732">Signal</keyword>
<keyword evidence="3" id="KW-1185">Reference proteome</keyword>
<dbReference type="EMBL" id="MU864360">
    <property type="protein sequence ID" value="KAK4191320.1"/>
    <property type="molecule type" value="Genomic_DNA"/>
</dbReference>
<name>A0AAN7AMX4_9PEZI</name>
<sequence>MQLTLLATLLLPITVALAMPTSLIAIRETRPRAKIVDMRNWKPSGSGCKSGTFDAKFSNNYETVTFTFDKYNIEDDSGNKDCELEVRVLVPRRSSKSKPTRYTLEAFVTHSGEIKLESREESARISREYTVKGLKQSPADVKVDGAQSGKRTYRIEDKVTLSWPADVENDETVVYKVKSGLRLDSPRSKDDGYVEEEKVVFDIGRQ</sequence>
<evidence type="ECO:0000313" key="2">
    <source>
        <dbReference type="EMBL" id="KAK4191320.1"/>
    </source>
</evidence>
<dbReference type="InterPro" id="IPR025649">
    <property type="entry name" value="DUF4360"/>
</dbReference>
<gene>
    <name evidence="2" type="ORF">QBC35DRAFT_487922</name>
</gene>
<proteinExistence type="predicted"/>
<organism evidence="2 3">
    <name type="scientific">Podospora australis</name>
    <dbReference type="NCBI Taxonomy" id="1536484"/>
    <lineage>
        <taxon>Eukaryota</taxon>
        <taxon>Fungi</taxon>
        <taxon>Dikarya</taxon>
        <taxon>Ascomycota</taxon>
        <taxon>Pezizomycotina</taxon>
        <taxon>Sordariomycetes</taxon>
        <taxon>Sordariomycetidae</taxon>
        <taxon>Sordariales</taxon>
        <taxon>Podosporaceae</taxon>
        <taxon>Podospora</taxon>
    </lineage>
</organism>
<reference evidence="2" key="2">
    <citation type="submission" date="2023-05" db="EMBL/GenBank/DDBJ databases">
        <authorList>
            <consortium name="Lawrence Berkeley National Laboratory"/>
            <person name="Steindorff A."/>
            <person name="Hensen N."/>
            <person name="Bonometti L."/>
            <person name="Westerberg I."/>
            <person name="Brannstrom I.O."/>
            <person name="Guillou S."/>
            <person name="Cros-Aarteil S."/>
            <person name="Calhoun S."/>
            <person name="Haridas S."/>
            <person name="Kuo A."/>
            <person name="Mondo S."/>
            <person name="Pangilinan J."/>
            <person name="Riley R."/>
            <person name="Labutti K."/>
            <person name="Andreopoulos B."/>
            <person name="Lipzen A."/>
            <person name="Chen C."/>
            <person name="Yanf M."/>
            <person name="Daum C."/>
            <person name="Ng V."/>
            <person name="Clum A."/>
            <person name="Ohm R."/>
            <person name="Martin F."/>
            <person name="Silar P."/>
            <person name="Natvig D."/>
            <person name="Lalanne C."/>
            <person name="Gautier V."/>
            <person name="Ament-Velasquez S.L."/>
            <person name="Kruys A."/>
            <person name="Hutchinson M.I."/>
            <person name="Powell A.J."/>
            <person name="Barry K."/>
            <person name="Miller A.N."/>
            <person name="Grigoriev I.V."/>
            <person name="Debuchy R."/>
            <person name="Gladieux P."/>
            <person name="Thoren M.H."/>
            <person name="Johannesson H."/>
        </authorList>
    </citation>
    <scope>NUCLEOTIDE SEQUENCE</scope>
    <source>
        <strain evidence="2">PSN309</strain>
    </source>
</reference>
<feature type="chain" id="PRO_5042875785" description="Ubiquitin 3 binding protein But2 C-terminal domain-containing protein" evidence="1">
    <location>
        <begin position="19"/>
        <end position="206"/>
    </location>
</feature>
<accession>A0AAN7AMX4</accession>
<protein>
    <recommendedName>
        <fullName evidence="4">Ubiquitin 3 binding protein But2 C-terminal domain-containing protein</fullName>
    </recommendedName>
</protein>
<dbReference type="AlphaFoldDB" id="A0AAN7AMX4"/>
<reference evidence="2" key="1">
    <citation type="journal article" date="2023" name="Mol. Phylogenet. Evol.">
        <title>Genome-scale phylogeny and comparative genomics of the fungal order Sordariales.</title>
        <authorList>
            <person name="Hensen N."/>
            <person name="Bonometti L."/>
            <person name="Westerberg I."/>
            <person name="Brannstrom I.O."/>
            <person name="Guillou S."/>
            <person name="Cros-Aarteil S."/>
            <person name="Calhoun S."/>
            <person name="Haridas S."/>
            <person name="Kuo A."/>
            <person name="Mondo S."/>
            <person name="Pangilinan J."/>
            <person name="Riley R."/>
            <person name="LaButti K."/>
            <person name="Andreopoulos B."/>
            <person name="Lipzen A."/>
            <person name="Chen C."/>
            <person name="Yan M."/>
            <person name="Daum C."/>
            <person name="Ng V."/>
            <person name="Clum A."/>
            <person name="Steindorff A."/>
            <person name="Ohm R.A."/>
            <person name="Martin F."/>
            <person name="Silar P."/>
            <person name="Natvig D.O."/>
            <person name="Lalanne C."/>
            <person name="Gautier V."/>
            <person name="Ament-Velasquez S.L."/>
            <person name="Kruys A."/>
            <person name="Hutchinson M.I."/>
            <person name="Powell A.J."/>
            <person name="Barry K."/>
            <person name="Miller A.N."/>
            <person name="Grigoriev I.V."/>
            <person name="Debuchy R."/>
            <person name="Gladieux P."/>
            <person name="Hiltunen Thoren M."/>
            <person name="Johannesson H."/>
        </authorList>
    </citation>
    <scope>NUCLEOTIDE SEQUENCE</scope>
    <source>
        <strain evidence="2">PSN309</strain>
    </source>
</reference>
<evidence type="ECO:0008006" key="4">
    <source>
        <dbReference type="Google" id="ProtNLM"/>
    </source>
</evidence>